<accession>A0A918TMC2</accession>
<gene>
    <name evidence="1" type="ORF">GCM10007100_21330</name>
</gene>
<protein>
    <submittedName>
        <fullName evidence="1">Uncharacterized protein</fullName>
    </submittedName>
</protein>
<sequence length="178" mass="20183">MLANESEVTVAPHSYSVKDNLKDKLSWKLKGTTFTFVQEDDRCKIVDSDGSGIFGWKAPYEVADVVTSEDKTVMLVKIMTAKGFYSGITRFRLTDNGWEKDVVMLGKHPDMKIRDRWVSDLGAVANDGKTALLEVGASDTDRSPERTSYRMFYYWETWDLEETRKIGTGLTMANSKKD</sequence>
<organism evidence="1 2">
    <name type="scientific">Roseibacillus persicicus</name>
    <dbReference type="NCBI Taxonomy" id="454148"/>
    <lineage>
        <taxon>Bacteria</taxon>
        <taxon>Pseudomonadati</taxon>
        <taxon>Verrucomicrobiota</taxon>
        <taxon>Verrucomicrobiia</taxon>
        <taxon>Verrucomicrobiales</taxon>
        <taxon>Verrucomicrobiaceae</taxon>
        <taxon>Roseibacillus</taxon>
    </lineage>
</organism>
<dbReference type="AlphaFoldDB" id="A0A918TMC2"/>
<comment type="caution">
    <text evidence="1">The sequence shown here is derived from an EMBL/GenBank/DDBJ whole genome shotgun (WGS) entry which is preliminary data.</text>
</comment>
<evidence type="ECO:0000313" key="1">
    <source>
        <dbReference type="EMBL" id="GHC54613.1"/>
    </source>
</evidence>
<reference evidence="1" key="1">
    <citation type="journal article" date="2014" name="Int. J. Syst. Evol. Microbiol.">
        <title>Complete genome sequence of Corynebacterium casei LMG S-19264T (=DSM 44701T), isolated from a smear-ripened cheese.</title>
        <authorList>
            <consortium name="US DOE Joint Genome Institute (JGI-PGF)"/>
            <person name="Walter F."/>
            <person name="Albersmeier A."/>
            <person name="Kalinowski J."/>
            <person name="Ruckert C."/>
        </authorList>
    </citation>
    <scope>NUCLEOTIDE SEQUENCE</scope>
    <source>
        <strain evidence="1">KCTC 12988</strain>
    </source>
</reference>
<keyword evidence="2" id="KW-1185">Reference proteome</keyword>
<dbReference type="EMBL" id="BMXI01000008">
    <property type="protein sequence ID" value="GHC54613.1"/>
    <property type="molecule type" value="Genomic_DNA"/>
</dbReference>
<reference evidence="1" key="2">
    <citation type="submission" date="2020-09" db="EMBL/GenBank/DDBJ databases">
        <authorList>
            <person name="Sun Q."/>
            <person name="Kim S."/>
        </authorList>
    </citation>
    <scope>NUCLEOTIDE SEQUENCE</scope>
    <source>
        <strain evidence="1">KCTC 12988</strain>
    </source>
</reference>
<name>A0A918TMC2_9BACT</name>
<evidence type="ECO:0000313" key="2">
    <source>
        <dbReference type="Proteomes" id="UP000644507"/>
    </source>
</evidence>
<dbReference type="Proteomes" id="UP000644507">
    <property type="component" value="Unassembled WGS sequence"/>
</dbReference>
<proteinExistence type="predicted"/>